<sequence>MAGTAGYPGEGDDLSCDLVLLITHTIWRAASWNGEDEGETKQEKTVPITISYTKGVVAALQVDGYSLTRSTSKL</sequence>
<accession>A0AAE0GLB0</accession>
<dbReference type="EMBL" id="LGRX02003997">
    <property type="protein sequence ID" value="KAK3281148.1"/>
    <property type="molecule type" value="Genomic_DNA"/>
</dbReference>
<proteinExistence type="predicted"/>
<protein>
    <submittedName>
        <fullName evidence="1">Uncharacterized protein</fullName>
    </submittedName>
</protein>
<reference evidence="1" key="2">
    <citation type="submission" date="2023-06" db="EMBL/GenBank/DDBJ databases">
        <title>Long-read-based genome assembly of the green algal bacterivore Cymbomonas tetramitiformis.</title>
        <authorList>
            <person name="Gyaltshen Y."/>
            <person name="Rozenberg A."/>
            <person name="Paasch A."/>
            <person name="Burns J.A."/>
            <person name="Warring S."/>
            <person name="Larson R."/>
            <person name="Maurer-Alcala X."/>
            <person name="Dacks J."/>
            <person name="Kim E."/>
        </authorList>
    </citation>
    <scope>NUCLEOTIDE SEQUENCE</scope>
    <source>
        <strain evidence="1">PLY_AMNH</strain>
    </source>
</reference>
<evidence type="ECO:0000313" key="2">
    <source>
        <dbReference type="EMBL" id="KAK3281148.1"/>
    </source>
</evidence>
<dbReference type="AlphaFoldDB" id="A0AAE0GLB0"/>
<comment type="caution">
    <text evidence="1">The sequence shown here is derived from an EMBL/GenBank/DDBJ whole genome shotgun (WGS) entry which is preliminary data.</text>
</comment>
<name>A0AAE0GLB0_9CHLO</name>
<organism evidence="1 3">
    <name type="scientific">Cymbomonas tetramitiformis</name>
    <dbReference type="NCBI Taxonomy" id="36881"/>
    <lineage>
        <taxon>Eukaryota</taxon>
        <taxon>Viridiplantae</taxon>
        <taxon>Chlorophyta</taxon>
        <taxon>Pyramimonadophyceae</taxon>
        <taxon>Pyramimonadales</taxon>
        <taxon>Pyramimonadaceae</taxon>
        <taxon>Cymbomonas</taxon>
    </lineage>
</organism>
<dbReference type="Proteomes" id="UP001190700">
    <property type="component" value="Unassembled WGS sequence"/>
</dbReference>
<evidence type="ECO:0000313" key="3">
    <source>
        <dbReference type="Proteomes" id="UP001190700"/>
    </source>
</evidence>
<evidence type="ECO:0000313" key="1">
    <source>
        <dbReference type="EMBL" id="KAK3280181.1"/>
    </source>
</evidence>
<gene>
    <name evidence="2" type="ORF">CYMTET_11048</name>
    <name evidence="1" type="ORF">CYMTET_11970</name>
</gene>
<reference evidence="1 3" key="1">
    <citation type="journal article" date="2015" name="Genome Biol. Evol.">
        <title>Comparative Genomics of a Bacterivorous Green Alga Reveals Evolutionary Causalities and Consequences of Phago-Mixotrophic Mode of Nutrition.</title>
        <authorList>
            <person name="Burns J.A."/>
            <person name="Paasch A."/>
            <person name="Narechania A."/>
            <person name="Kim E."/>
        </authorList>
    </citation>
    <scope>NUCLEOTIDE SEQUENCE [LARGE SCALE GENOMIC DNA]</scope>
    <source>
        <strain evidence="1">PLY_AMNH</strain>
    </source>
</reference>
<keyword evidence="3" id="KW-1185">Reference proteome</keyword>
<dbReference type="EMBL" id="LGRX02004497">
    <property type="protein sequence ID" value="KAK3280181.1"/>
    <property type="molecule type" value="Genomic_DNA"/>
</dbReference>